<name>A0AAE1DSS7_9GAST</name>
<keyword evidence="2" id="KW-1185">Reference proteome</keyword>
<proteinExistence type="predicted"/>
<organism evidence="1 2">
    <name type="scientific">Elysia crispata</name>
    <name type="common">lettuce slug</name>
    <dbReference type="NCBI Taxonomy" id="231223"/>
    <lineage>
        <taxon>Eukaryota</taxon>
        <taxon>Metazoa</taxon>
        <taxon>Spiralia</taxon>
        <taxon>Lophotrochozoa</taxon>
        <taxon>Mollusca</taxon>
        <taxon>Gastropoda</taxon>
        <taxon>Heterobranchia</taxon>
        <taxon>Euthyneura</taxon>
        <taxon>Panpulmonata</taxon>
        <taxon>Sacoglossa</taxon>
        <taxon>Placobranchoidea</taxon>
        <taxon>Plakobranchidae</taxon>
        <taxon>Elysia</taxon>
    </lineage>
</organism>
<comment type="caution">
    <text evidence="1">The sequence shown here is derived from an EMBL/GenBank/DDBJ whole genome shotgun (WGS) entry which is preliminary data.</text>
</comment>
<sequence>MYDYGIFRIYSVRSRDQHRNSHHECEILSGGLESEAAESGSRWRNYPGERAIGIKCRGNIPEDHLNLRNRINNVPTSSRSDE</sequence>
<gene>
    <name evidence="1" type="ORF">RRG08_022678</name>
</gene>
<evidence type="ECO:0000313" key="2">
    <source>
        <dbReference type="Proteomes" id="UP001283361"/>
    </source>
</evidence>
<protein>
    <submittedName>
        <fullName evidence="1">Uncharacterized protein</fullName>
    </submittedName>
</protein>
<evidence type="ECO:0000313" key="1">
    <source>
        <dbReference type="EMBL" id="KAK3781726.1"/>
    </source>
</evidence>
<dbReference type="Proteomes" id="UP001283361">
    <property type="component" value="Unassembled WGS sequence"/>
</dbReference>
<dbReference type="AlphaFoldDB" id="A0AAE1DSS7"/>
<dbReference type="EMBL" id="JAWDGP010002606">
    <property type="protein sequence ID" value="KAK3781726.1"/>
    <property type="molecule type" value="Genomic_DNA"/>
</dbReference>
<accession>A0AAE1DSS7</accession>
<reference evidence="1" key="1">
    <citation type="journal article" date="2023" name="G3 (Bethesda)">
        <title>A reference genome for the long-term kleptoplast-retaining sea slug Elysia crispata morphotype clarki.</title>
        <authorList>
            <person name="Eastman K.E."/>
            <person name="Pendleton A.L."/>
            <person name="Shaikh M.A."/>
            <person name="Suttiyut T."/>
            <person name="Ogas R."/>
            <person name="Tomko P."/>
            <person name="Gavelis G."/>
            <person name="Widhalm J.R."/>
            <person name="Wisecaver J.H."/>
        </authorList>
    </citation>
    <scope>NUCLEOTIDE SEQUENCE</scope>
    <source>
        <strain evidence="1">ECLA1</strain>
    </source>
</reference>